<keyword evidence="8 15" id="KW-0675">Receptor</keyword>
<proteinExistence type="inferred from homology"/>
<evidence type="ECO:0000259" key="14">
    <source>
        <dbReference type="Pfam" id="PF07715"/>
    </source>
</evidence>
<dbReference type="Gene3D" id="2.40.170.20">
    <property type="entry name" value="TonB-dependent receptor, beta-barrel domain"/>
    <property type="match status" value="1"/>
</dbReference>
<dbReference type="PANTHER" id="PTHR30069">
    <property type="entry name" value="TONB-DEPENDENT OUTER MEMBRANE RECEPTOR"/>
    <property type="match status" value="1"/>
</dbReference>
<keyword evidence="5 12" id="KW-0732">Signal</keyword>
<keyword evidence="6 11" id="KW-0798">TonB box</keyword>
<evidence type="ECO:0000256" key="10">
    <source>
        <dbReference type="PROSITE-ProRule" id="PRU01360"/>
    </source>
</evidence>
<name>A0ABV6LEM1_9SPHI</name>
<evidence type="ECO:0000313" key="16">
    <source>
        <dbReference type="Proteomes" id="UP001589828"/>
    </source>
</evidence>
<evidence type="ECO:0000256" key="1">
    <source>
        <dbReference type="ARBA" id="ARBA00004571"/>
    </source>
</evidence>
<dbReference type="InterPro" id="IPR039426">
    <property type="entry name" value="TonB-dep_rcpt-like"/>
</dbReference>
<evidence type="ECO:0000256" key="12">
    <source>
        <dbReference type="SAM" id="SignalP"/>
    </source>
</evidence>
<evidence type="ECO:0000313" key="15">
    <source>
        <dbReference type="EMBL" id="MFC0517919.1"/>
    </source>
</evidence>
<organism evidence="15 16">
    <name type="scientific">Mucilaginibacter angelicae</name>
    <dbReference type="NCBI Taxonomy" id="869718"/>
    <lineage>
        <taxon>Bacteria</taxon>
        <taxon>Pseudomonadati</taxon>
        <taxon>Bacteroidota</taxon>
        <taxon>Sphingobacteriia</taxon>
        <taxon>Sphingobacteriales</taxon>
        <taxon>Sphingobacteriaceae</taxon>
        <taxon>Mucilaginibacter</taxon>
    </lineage>
</organism>
<dbReference type="InterPro" id="IPR000531">
    <property type="entry name" value="Beta-barrel_TonB"/>
</dbReference>
<dbReference type="Proteomes" id="UP001589828">
    <property type="component" value="Unassembled WGS sequence"/>
</dbReference>
<feature type="domain" description="TonB-dependent receptor plug" evidence="14">
    <location>
        <begin position="57"/>
        <end position="148"/>
    </location>
</feature>
<dbReference type="InterPro" id="IPR036942">
    <property type="entry name" value="Beta-barrel_TonB_sf"/>
</dbReference>
<dbReference type="Pfam" id="PF07715">
    <property type="entry name" value="Plug"/>
    <property type="match status" value="1"/>
</dbReference>
<evidence type="ECO:0000256" key="3">
    <source>
        <dbReference type="ARBA" id="ARBA00022452"/>
    </source>
</evidence>
<reference evidence="15 16" key="1">
    <citation type="submission" date="2024-09" db="EMBL/GenBank/DDBJ databases">
        <authorList>
            <person name="Sun Q."/>
            <person name="Mori K."/>
        </authorList>
    </citation>
    <scope>NUCLEOTIDE SEQUENCE [LARGE SCALE GENOMIC DNA]</scope>
    <source>
        <strain evidence="15 16">NCAIM B.02415</strain>
    </source>
</reference>
<evidence type="ECO:0000256" key="5">
    <source>
        <dbReference type="ARBA" id="ARBA00022729"/>
    </source>
</evidence>
<comment type="subcellular location">
    <subcellularLocation>
        <location evidence="1 10">Cell outer membrane</location>
        <topology evidence="1 10">Multi-pass membrane protein</topology>
    </subcellularLocation>
</comment>
<evidence type="ECO:0000256" key="11">
    <source>
        <dbReference type="RuleBase" id="RU003357"/>
    </source>
</evidence>
<keyword evidence="2 10" id="KW-0813">Transport</keyword>
<dbReference type="SUPFAM" id="SSF56935">
    <property type="entry name" value="Porins"/>
    <property type="match status" value="1"/>
</dbReference>
<sequence length="677" mass="75920">MKKRLPIIFCRQLSPIKGYSLLLFMAQVALGTKASAQSDTTKKINEVKVSSSAIPQIQNPAPVQSTSATDFKRTASFNVADAIRNFAGVNIKDYGGIGGLKTVSVRSLGADNTAVLYNGVQLNDAQNGQIDLSKFNLNNVEEIVLYNAQPTDILQTARAYASANVLAIKTIHPVLDSRKPYNIIVGIKGGSFGLVNPYLQWQQKVSKYWSFVINSSVQEANGRYKYHEAKDGSDTLAVRKNGDVHVQQADGGLYWTKSDSDKFNLQFNFYNSKRGLPGPVVYYAAPTNQRLQNRDFFVQSGYQHKAVNGLQLLINAKYAHSYVRYLDTGVYNSNGVIDEHYRQNDFYISGALAYKFTPNWKISYASDADISNLQSDVYKYAFPTRTSLFNVIATDFSIGQWRLQANLLNTYIHDEVKSGPAAASRSAFTPAVIATFKPFASQNLLLRAYYKSTFRNTTFAEQYYYAIVPRPLKPEYADQYNIGAAYTKSFAGIFDYINISADAYYNHVKDKISYIPTRSPETPSVINLGKVDIKGLDVVLKSGFKPFYNWKGLLSVSYTYQQALDVTNPTDLYYLEQIPYTPKHTLALNAGFTHKQFGVYYNEIFSSSRYQNSNNVPEYYLPAYSVSDASFVYNFLAGAKPVAASFEVNNLFNKNYAVISSYPMPGRSYRLTFQITI</sequence>
<keyword evidence="4 10" id="KW-0812">Transmembrane</keyword>
<dbReference type="InterPro" id="IPR037066">
    <property type="entry name" value="Plug_dom_sf"/>
</dbReference>
<gene>
    <name evidence="15" type="ORF">ACFFGT_27145</name>
</gene>
<feature type="chain" id="PRO_5046790875" evidence="12">
    <location>
        <begin position="37"/>
        <end position="677"/>
    </location>
</feature>
<keyword evidence="3 10" id="KW-1134">Transmembrane beta strand</keyword>
<keyword evidence="16" id="KW-1185">Reference proteome</keyword>
<evidence type="ECO:0000256" key="8">
    <source>
        <dbReference type="ARBA" id="ARBA00023170"/>
    </source>
</evidence>
<keyword evidence="9 10" id="KW-0998">Cell outer membrane</keyword>
<dbReference type="RefSeq" id="WP_377025648.1">
    <property type="nucleotide sequence ID" value="NZ_JBHLTS010000076.1"/>
</dbReference>
<evidence type="ECO:0000259" key="13">
    <source>
        <dbReference type="Pfam" id="PF00593"/>
    </source>
</evidence>
<dbReference type="Pfam" id="PF00593">
    <property type="entry name" value="TonB_dep_Rec_b-barrel"/>
    <property type="match status" value="1"/>
</dbReference>
<comment type="similarity">
    <text evidence="10 11">Belongs to the TonB-dependent receptor family.</text>
</comment>
<feature type="domain" description="TonB-dependent receptor-like beta-barrel" evidence="13">
    <location>
        <begin position="251"/>
        <end position="651"/>
    </location>
</feature>
<dbReference type="PROSITE" id="PS52016">
    <property type="entry name" value="TONB_DEPENDENT_REC_3"/>
    <property type="match status" value="1"/>
</dbReference>
<accession>A0ABV6LEM1</accession>
<comment type="caution">
    <text evidence="15">The sequence shown here is derived from an EMBL/GenBank/DDBJ whole genome shotgun (WGS) entry which is preliminary data.</text>
</comment>
<evidence type="ECO:0000256" key="9">
    <source>
        <dbReference type="ARBA" id="ARBA00023237"/>
    </source>
</evidence>
<evidence type="ECO:0000256" key="6">
    <source>
        <dbReference type="ARBA" id="ARBA00023077"/>
    </source>
</evidence>
<dbReference type="Gene3D" id="2.170.130.10">
    <property type="entry name" value="TonB-dependent receptor, plug domain"/>
    <property type="match status" value="1"/>
</dbReference>
<keyword evidence="7 10" id="KW-0472">Membrane</keyword>
<evidence type="ECO:0000256" key="7">
    <source>
        <dbReference type="ARBA" id="ARBA00023136"/>
    </source>
</evidence>
<dbReference type="EMBL" id="JBHLTS010000076">
    <property type="protein sequence ID" value="MFC0517919.1"/>
    <property type="molecule type" value="Genomic_DNA"/>
</dbReference>
<dbReference type="PANTHER" id="PTHR30069:SF29">
    <property type="entry name" value="HEMOGLOBIN AND HEMOGLOBIN-HAPTOGLOBIN-BINDING PROTEIN 1-RELATED"/>
    <property type="match status" value="1"/>
</dbReference>
<dbReference type="InterPro" id="IPR012910">
    <property type="entry name" value="Plug_dom"/>
</dbReference>
<evidence type="ECO:0000256" key="4">
    <source>
        <dbReference type="ARBA" id="ARBA00022692"/>
    </source>
</evidence>
<feature type="signal peptide" evidence="12">
    <location>
        <begin position="1"/>
        <end position="36"/>
    </location>
</feature>
<evidence type="ECO:0000256" key="2">
    <source>
        <dbReference type="ARBA" id="ARBA00022448"/>
    </source>
</evidence>
<protein>
    <submittedName>
        <fullName evidence="15">TonB-dependent receptor plug domain-containing protein</fullName>
    </submittedName>
</protein>